<dbReference type="GO" id="GO:0032259">
    <property type="term" value="P:methylation"/>
    <property type="evidence" value="ECO:0007669"/>
    <property type="project" value="UniProtKB-KW"/>
</dbReference>
<name>A0A9X2H093_9ACTN</name>
<dbReference type="PANTHER" id="PTHR11579">
    <property type="entry name" value="PROTEIN-L-ISOASPARTATE O-METHYLTRANSFERASE"/>
    <property type="match status" value="1"/>
</dbReference>
<dbReference type="Proteomes" id="UP001139648">
    <property type="component" value="Unassembled WGS sequence"/>
</dbReference>
<keyword evidence="8" id="KW-0949">S-adenosyl-L-methionine</keyword>
<reference evidence="12" key="1">
    <citation type="submission" date="2022-06" db="EMBL/GenBank/DDBJ databases">
        <title>Sequencing the genomes of 1000 actinobacteria strains.</title>
        <authorList>
            <person name="Klenk H.-P."/>
        </authorList>
    </citation>
    <scope>NUCLEOTIDE SEQUENCE</scope>
    <source>
        <strain evidence="12">DSM 46694</strain>
    </source>
</reference>
<evidence type="ECO:0000256" key="6">
    <source>
        <dbReference type="ARBA" id="ARBA00022603"/>
    </source>
</evidence>
<evidence type="ECO:0000256" key="1">
    <source>
        <dbReference type="ARBA" id="ARBA00004496"/>
    </source>
</evidence>
<evidence type="ECO:0000256" key="10">
    <source>
        <dbReference type="ARBA" id="ARBA00031323"/>
    </source>
</evidence>
<evidence type="ECO:0000256" key="5">
    <source>
        <dbReference type="ARBA" id="ARBA00022490"/>
    </source>
</evidence>
<keyword evidence="13" id="KW-1185">Reference proteome</keyword>
<evidence type="ECO:0000256" key="4">
    <source>
        <dbReference type="ARBA" id="ARBA00013346"/>
    </source>
</evidence>
<evidence type="ECO:0000256" key="3">
    <source>
        <dbReference type="ARBA" id="ARBA00011890"/>
    </source>
</evidence>
<accession>A0A9X2H093</accession>
<keyword evidence="7 12" id="KW-0808">Transferase</keyword>
<evidence type="ECO:0000256" key="8">
    <source>
        <dbReference type="ARBA" id="ARBA00022691"/>
    </source>
</evidence>
<sequence>MGTLTPPNGLTVHELAASLAGHLRARGSLTEPRWERALRDVPRHLFAPAAAWCTSNHASAPRGRFALDYDPAAWWAAVYSDTSIVLQADDGAGDPLSGKGFFSSSVSAPGIVFPFLELLDPQEGDRILEIGTGSGWTAGLLSWATGPNSVTSIEVDPKMAARAAVNLRKAGYTPHLVVGDGIKGWSEQAPFDRVHVTVGVSDIPMAWIEQTRPGGVIVLPWHAGGLVGHQLRLTVVDEATAVGRFHGAASYMMLREQRYNSRWSGHHHEAAHRSTTRINPRTFWNLDLGAQLLCIALAPRVGWYDVSEDGENSLLLYELDDHTAEGSWAACDHKPGAAEAEVTQYGDRRLWDELLSAYRQWISLGSPGYDRFGLTVDSAGTHLWLDHPSARIWKLQI</sequence>
<dbReference type="CDD" id="cd02440">
    <property type="entry name" value="AdoMet_MTases"/>
    <property type="match status" value="1"/>
</dbReference>
<evidence type="ECO:0000256" key="9">
    <source>
        <dbReference type="ARBA" id="ARBA00030757"/>
    </source>
</evidence>
<dbReference type="GO" id="GO:0004719">
    <property type="term" value="F:protein-L-isoaspartate (D-aspartate) O-methyltransferase activity"/>
    <property type="evidence" value="ECO:0007669"/>
    <property type="project" value="UniProtKB-EC"/>
</dbReference>
<comment type="subcellular location">
    <subcellularLocation>
        <location evidence="1">Cytoplasm</location>
    </subcellularLocation>
</comment>
<evidence type="ECO:0000313" key="12">
    <source>
        <dbReference type="EMBL" id="MCP2364203.1"/>
    </source>
</evidence>
<organism evidence="12 13">
    <name type="scientific">Nonomuraea thailandensis</name>
    <dbReference type="NCBI Taxonomy" id="1188745"/>
    <lineage>
        <taxon>Bacteria</taxon>
        <taxon>Bacillati</taxon>
        <taxon>Actinomycetota</taxon>
        <taxon>Actinomycetes</taxon>
        <taxon>Streptosporangiales</taxon>
        <taxon>Streptosporangiaceae</taxon>
        <taxon>Nonomuraea</taxon>
    </lineage>
</organism>
<evidence type="ECO:0000256" key="7">
    <source>
        <dbReference type="ARBA" id="ARBA00022679"/>
    </source>
</evidence>
<comment type="similarity">
    <text evidence="2">Belongs to the methyltransferase superfamily. L-isoaspartyl/D-aspartyl protein methyltransferase family.</text>
</comment>
<dbReference type="SUPFAM" id="SSF53335">
    <property type="entry name" value="S-adenosyl-L-methionine-dependent methyltransferases"/>
    <property type="match status" value="1"/>
</dbReference>
<evidence type="ECO:0000313" key="13">
    <source>
        <dbReference type="Proteomes" id="UP001139648"/>
    </source>
</evidence>
<evidence type="ECO:0000256" key="2">
    <source>
        <dbReference type="ARBA" id="ARBA00005369"/>
    </source>
</evidence>
<dbReference type="Gene3D" id="3.40.50.150">
    <property type="entry name" value="Vaccinia Virus protein VP39"/>
    <property type="match status" value="1"/>
</dbReference>
<dbReference type="GO" id="GO:0005737">
    <property type="term" value="C:cytoplasm"/>
    <property type="evidence" value="ECO:0007669"/>
    <property type="project" value="UniProtKB-SubCell"/>
</dbReference>
<dbReference type="AlphaFoldDB" id="A0A9X2H093"/>
<dbReference type="InterPro" id="IPR000682">
    <property type="entry name" value="PCMT"/>
</dbReference>
<gene>
    <name evidence="12" type="ORF">HD597_011223</name>
</gene>
<proteinExistence type="inferred from homology"/>
<evidence type="ECO:0000256" key="11">
    <source>
        <dbReference type="ARBA" id="ARBA00031350"/>
    </source>
</evidence>
<dbReference type="InterPro" id="IPR029063">
    <property type="entry name" value="SAM-dependent_MTases_sf"/>
</dbReference>
<dbReference type="Pfam" id="PF01135">
    <property type="entry name" value="PCMT"/>
    <property type="match status" value="1"/>
</dbReference>
<dbReference type="EMBL" id="JAMZEB010000002">
    <property type="protein sequence ID" value="MCP2364203.1"/>
    <property type="molecule type" value="Genomic_DNA"/>
</dbReference>
<dbReference type="EC" id="2.1.1.77" evidence="3"/>
<keyword evidence="6 12" id="KW-0489">Methyltransferase</keyword>
<protein>
    <recommendedName>
        <fullName evidence="4">Protein-L-isoaspartate O-methyltransferase</fullName>
        <ecNumber evidence="3">2.1.1.77</ecNumber>
    </recommendedName>
    <alternativeName>
        <fullName evidence="11">L-isoaspartyl protein carboxyl methyltransferase</fullName>
    </alternativeName>
    <alternativeName>
        <fullName evidence="9">Protein L-isoaspartyl methyltransferase</fullName>
    </alternativeName>
    <alternativeName>
        <fullName evidence="10">Protein-beta-aspartate methyltransferase</fullName>
    </alternativeName>
</protein>
<keyword evidence="5" id="KW-0963">Cytoplasm</keyword>
<dbReference type="PANTHER" id="PTHR11579:SF0">
    <property type="entry name" value="PROTEIN-L-ISOASPARTATE(D-ASPARTATE) O-METHYLTRANSFERASE"/>
    <property type="match status" value="1"/>
</dbReference>
<comment type="caution">
    <text evidence="12">The sequence shown here is derived from an EMBL/GenBank/DDBJ whole genome shotgun (WGS) entry which is preliminary data.</text>
</comment>
<dbReference type="RefSeq" id="WP_253756438.1">
    <property type="nucleotide sequence ID" value="NZ_BAABKA010000012.1"/>
</dbReference>